<proteinExistence type="predicted"/>
<reference evidence="2 3" key="1">
    <citation type="submission" date="2014-06" db="EMBL/GenBank/DDBJ databases">
        <title>Evolutionary Origins and Diversification of the Mycorrhizal Mutualists.</title>
        <authorList>
            <consortium name="DOE Joint Genome Institute"/>
            <consortium name="Mycorrhizal Genomics Consortium"/>
            <person name="Kohler A."/>
            <person name="Kuo A."/>
            <person name="Nagy L.G."/>
            <person name="Floudas D."/>
            <person name="Copeland A."/>
            <person name="Barry K.W."/>
            <person name="Cichocki N."/>
            <person name="Veneault-Fourrey C."/>
            <person name="LaButti K."/>
            <person name="Lindquist E.A."/>
            <person name="Lipzen A."/>
            <person name="Lundell T."/>
            <person name="Morin E."/>
            <person name="Murat C."/>
            <person name="Riley R."/>
            <person name="Ohm R."/>
            <person name="Sun H."/>
            <person name="Tunlid A."/>
            <person name="Henrissat B."/>
            <person name="Grigoriev I.V."/>
            <person name="Hibbett D.S."/>
            <person name="Martin F."/>
        </authorList>
    </citation>
    <scope>NUCLEOTIDE SEQUENCE [LARGE SCALE GENOMIC DNA]</scope>
    <source>
        <strain evidence="2 3">SS14</strain>
    </source>
</reference>
<evidence type="ECO:0000256" key="1">
    <source>
        <dbReference type="SAM" id="MobiDB-lite"/>
    </source>
</evidence>
<name>A0A0C9VQC4_SPHS4</name>
<dbReference type="EMBL" id="KN837117">
    <property type="protein sequence ID" value="KIJ44482.1"/>
    <property type="molecule type" value="Genomic_DNA"/>
</dbReference>
<organism evidence="2 3">
    <name type="scientific">Sphaerobolus stellatus (strain SS14)</name>
    <dbReference type="NCBI Taxonomy" id="990650"/>
    <lineage>
        <taxon>Eukaryota</taxon>
        <taxon>Fungi</taxon>
        <taxon>Dikarya</taxon>
        <taxon>Basidiomycota</taxon>
        <taxon>Agaricomycotina</taxon>
        <taxon>Agaricomycetes</taxon>
        <taxon>Phallomycetidae</taxon>
        <taxon>Geastrales</taxon>
        <taxon>Sphaerobolaceae</taxon>
        <taxon>Sphaerobolus</taxon>
    </lineage>
</organism>
<dbReference type="HOGENOM" id="CLU_1817043_0_0_1"/>
<evidence type="ECO:0000313" key="3">
    <source>
        <dbReference type="Proteomes" id="UP000054279"/>
    </source>
</evidence>
<feature type="region of interest" description="Disordered" evidence="1">
    <location>
        <begin position="40"/>
        <end position="92"/>
    </location>
</feature>
<feature type="compositionally biased region" description="Low complexity" evidence="1">
    <location>
        <begin position="52"/>
        <end position="80"/>
    </location>
</feature>
<dbReference type="AlphaFoldDB" id="A0A0C9VQC4"/>
<keyword evidence="3" id="KW-1185">Reference proteome</keyword>
<accession>A0A0C9VQC4</accession>
<sequence length="142" mass="14955">MHAAKVKGVDGIVRDLWMLVSSFLPSHLSFMTLFAHPRNVPPAPPSPPVPAAPLSNAQKANAAKPSTSSASPPAPAASSSVGGDPRSFVITTATPPHMTQNHWQRSGTETLKATLTNGKKYTGEICANDQITIYDDAVVISR</sequence>
<protein>
    <submittedName>
        <fullName evidence="2">Uncharacterized protein</fullName>
    </submittedName>
</protein>
<feature type="compositionally biased region" description="Pro residues" evidence="1">
    <location>
        <begin position="40"/>
        <end position="51"/>
    </location>
</feature>
<evidence type="ECO:0000313" key="2">
    <source>
        <dbReference type="EMBL" id="KIJ44482.1"/>
    </source>
</evidence>
<dbReference type="Proteomes" id="UP000054279">
    <property type="component" value="Unassembled WGS sequence"/>
</dbReference>
<gene>
    <name evidence="2" type="ORF">M422DRAFT_252086</name>
</gene>